<dbReference type="NCBIfam" id="TIGR03347">
    <property type="entry name" value="VI_chp_1"/>
    <property type="match status" value="1"/>
</dbReference>
<dbReference type="RefSeq" id="WP_267538709.1">
    <property type="nucleotide sequence ID" value="NZ_JAPNKA010000001.1"/>
</dbReference>
<proteinExistence type="predicted"/>
<evidence type="ECO:0000313" key="2">
    <source>
        <dbReference type="EMBL" id="MCY1080028.1"/>
    </source>
</evidence>
<dbReference type="EMBL" id="JAPNKA010000001">
    <property type="protein sequence ID" value="MCY1080028.1"/>
    <property type="molecule type" value="Genomic_DNA"/>
</dbReference>
<dbReference type="PANTHER" id="PTHR35564:SF3">
    <property type="entry name" value="TYPE VI SECRETION SYSTEM BASEPLATE SUBUNIT TSSG"/>
    <property type="match status" value="1"/>
</dbReference>
<feature type="region of interest" description="Disordered" evidence="1">
    <location>
        <begin position="333"/>
        <end position="357"/>
    </location>
</feature>
<sequence length="357" mass="40127">MAAHGWRSAPSVEDELFASGYRFDFFQAMRLLKLLEHREREGRDPPPQPEPVRLRAAMSMAFPASDLVEVKRPEAKEGEAGQGMPELTAAFFALGGALGPLPSPYSQQLVNRVRSGSGGKATRDFLDIFHHRLLSLFYRGRQLRRVWLEEGPPEQYAVTRYLYALLGLGTPRLRNRLEVEDRVLLRYAGLLIRRPMSSGALEAMLTDWLGVEVRPRLPRGAWLELGEEQTTRLGALGQNQRLGQGAVLGTRAWHSQAGLELELGPLSWRRYLDLLPGSPGLSKLRSLTRFALGPIPDVGLVLKPRPEDIQEQPLRTHGGPRLGWTTWLRARPGHRGPQTVALSPRHMRTRTEEEVET</sequence>
<keyword evidence="3" id="KW-1185">Reference proteome</keyword>
<accession>A0ABT4AEB9</accession>
<reference evidence="2 3" key="1">
    <citation type="submission" date="2022-11" db="EMBL/GenBank/DDBJ databases">
        <title>Minimal conservation of predation-associated metabolite biosynthetic gene clusters underscores biosynthetic potential of Myxococcota including descriptions for ten novel species: Archangium lansinium sp. nov., Myxococcus landrumus sp. nov., Nannocystis bai.</title>
        <authorList>
            <person name="Ahearne A."/>
            <person name="Stevens C."/>
            <person name="Phillips K."/>
        </authorList>
    </citation>
    <scope>NUCLEOTIDE SEQUENCE [LARGE SCALE GENOMIC DNA]</scope>
    <source>
        <strain evidence="2 3">MIWBW</strain>
    </source>
</reference>
<dbReference type="InterPro" id="IPR010732">
    <property type="entry name" value="T6SS_TssG-like"/>
</dbReference>
<comment type="caution">
    <text evidence="2">The sequence shown here is derived from an EMBL/GenBank/DDBJ whole genome shotgun (WGS) entry which is preliminary data.</text>
</comment>
<dbReference type="Pfam" id="PF06996">
    <property type="entry name" value="T6SS_TssG"/>
    <property type="match status" value="1"/>
</dbReference>
<organism evidence="2 3">
    <name type="scientific">Archangium lansingense</name>
    <dbReference type="NCBI Taxonomy" id="2995310"/>
    <lineage>
        <taxon>Bacteria</taxon>
        <taxon>Pseudomonadati</taxon>
        <taxon>Myxococcota</taxon>
        <taxon>Myxococcia</taxon>
        <taxon>Myxococcales</taxon>
        <taxon>Cystobacterineae</taxon>
        <taxon>Archangiaceae</taxon>
        <taxon>Archangium</taxon>
    </lineage>
</organism>
<evidence type="ECO:0000313" key="3">
    <source>
        <dbReference type="Proteomes" id="UP001207654"/>
    </source>
</evidence>
<evidence type="ECO:0000256" key="1">
    <source>
        <dbReference type="SAM" id="MobiDB-lite"/>
    </source>
</evidence>
<gene>
    <name evidence="2" type="primary">tssG</name>
    <name evidence="2" type="ORF">OV287_36815</name>
</gene>
<protein>
    <submittedName>
        <fullName evidence="2">Type VI secretion system baseplate subunit TssG</fullName>
    </submittedName>
</protein>
<dbReference type="PANTHER" id="PTHR35564">
    <property type="match status" value="1"/>
</dbReference>
<dbReference type="Proteomes" id="UP001207654">
    <property type="component" value="Unassembled WGS sequence"/>
</dbReference>
<name>A0ABT4AEB9_9BACT</name>